<comment type="caution">
    <text evidence="2">The sequence shown here is derived from an EMBL/GenBank/DDBJ whole genome shotgun (WGS) entry which is preliminary data.</text>
</comment>
<keyword evidence="1" id="KW-0812">Transmembrane</keyword>
<feature type="transmembrane region" description="Helical" evidence="1">
    <location>
        <begin position="229"/>
        <end position="249"/>
    </location>
</feature>
<dbReference type="EMBL" id="JADEXQ010000047">
    <property type="protein sequence ID" value="MBE9030893.1"/>
    <property type="molecule type" value="Genomic_DNA"/>
</dbReference>
<feature type="transmembrane region" description="Helical" evidence="1">
    <location>
        <begin position="5"/>
        <end position="24"/>
    </location>
</feature>
<evidence type="ECO:0000313" key="3">
    <source>
        <dbReference type="Proteomes" id="UP000625316"/>
    </source>
</evidence>
<reference evidence="2" key="1">
    <citation type="submission" date="2020-10" db="EMBL/GenBank/DDBJ databases">
        <authorList>
            <person name="Castelo-Branco R."/>
            <person name="Eusebio N."/>
            <person name="Adriana R."/>
            <person name="Vieira A."/>
            <person name="Brugerolle De Fraissinette N."/>
            <person name="Rezende De Castro R."/>
            <person name="Schneider M.P."/>
            <person name="Vasconcelos V."/>
            <person name="Leao P.N."/>
        </authorList>
    </citation>
    <scope>NUCLEOTIDE SEQUENCE</scope>
    <source>
        <strain evidence="2">LEGE 11480</strain>
    </source>
</reference>
<feature type="transmembrane region" description="Helical" evidence="1">
    <location>
        <begin position="373"/>
        <end position="393"/>
    </location>
</feature>
<organism evidence="2 3">
    <name type="scientific">Romeriopsis navalis LEGE 11480</name>
    <dbReference type="NCBI Taxonomy" id="2777977"/>
    <lineage>
        <taxon>Bacteria</taxon>
        <taxon>Bacillati</taxon>
        <taxon>Cyanobacteriota</taxon>
        <taxon>Cyanophyceae</taxon>
        <taxon>Leptolyngbyales</taxon>
        <taxon>Leptolyngbyaceae</taxon>
        <taxon>Romeriopsis</taxon>
        <taxon>Romeriopsis navalis</taxon>
    </lineage>
</organism>
<feature type="transmembrane region" description="Helical" evidence="1">
    <location>
        <begin position="180"/>
        <end position="209"/>
    </location>
</feature>
<accession>A0A928VNF5</accession>
<dbReference type="AlphaFoldDB" id="A0A928VNF5"/>
<feature type="transmembrane region" description="Helical" evidence="1">
    <location>
        <begin position="100"/>
        <end position="119"/>
    </location>
</feature>
<sequence>MRFRYLFYSLIGILGLYLLFPQTLRSGLLMIPGDAGDGRLNNYFLEHSFQWISNPNYRGSLLSPIFFYPQPTVLPYSENLFGTAPIYWLFRQITEPVKAFTLWMFALSFLNFGAMVFTLRRWQIHPVIASLGGWLFAFSLNRAVRLTHAQLIPQLFTPLALLSLWHFLTRPSKKAFCGLLIFSYWQILSGIYLGWFLFFSMALLSVLTLVLVPQSRKNIYRFCQQSTRLVVVGSGLWLSGLVLLLYPYVQVGQVFGKRSYAEVTSMLPRLASWFVTPAQGTIWSAISAPFSQGLPALHEHQIFLGGVTYILSAWTLYIVLRPPNWITPDRYQAIRVFFGAAVLMFLISLIWPNGSSAWVGVYRFVPGASAMRVVTRIASLIQVNLLIANLLVLDSFFKAQRYRRLAQALLLSGLLSIAIFEQHTTLAYVYHQDEILPQEQALEQVLQQRCQVAYYALPTVLKQASTGGDLVFPKYSAPYPVSYTGHLSPRLIWILAQVSVMWSSLNANVPIINGYSGHIPPTFPRTEANWSVAHTLTWLEQQEQQQAQTPTTAFCYITDRVNPTQNTAPVGNWQLQSQQSTALYNIQIWQKSRQSITGSTGR</sequence>
<evidence type="ECO:0000256" key="1">
    <source>
        <dbReference type="SAM" id="Phobius"/>
    </source>
</evidence>
<feature type="transmembrane region" description="Helical" evidence="1">
    <location>
        <begin position="332"/>
        <end position="353"/>
    </location>
</feature>
<dbReference type="RefSeq" id="WP_264325720.1">
    <property type="nucleotide sequence ID" value="NZ_JADEXQ010000047.1"/>
</dbReference>
<evidence type="ECO:0000313" key="2">
    <source>
        <dbReference type="EMBL" id="MBE9030893.1"/>
    </source>
</evidence>
<keyword evidence="1" id="KW-0472">Membrane</keyword>
<feature type="transmembrane region" description="Helical" evidence="1">
    <location>
        <begin position="302"/>
        <end position="320"/>
    </location>
</feature>
<protein>
    <submittedName>
        <fullName evidence="2">Uncharacterized protein</fullName>
    </submittedName>
</protein>
<name>A0A928VNF5_9CYAN</name>
<feature type="transmembrane region" description="Helical" evidence="1">
    <location>
        <begin position="126"/>
        <end position="144"/>
    </location>
</feature>
<keyword evidence="3" id="KW-1185">Reference proteome</keyword>
<feature type="transmembrane region" description="Helical" evidence="1">
    <location>
        <begin position="150"/>
        <end position="168"/>
    </location>
</feature>
<keyword evidence="1" id="KW-1133">Transmembrane helix</keyword>
<dbReference type="Proteomes" id="UP000625316">
    <property type="component" value="Unassembled WGS sequence"/>
</dbReference>
<proteinExistence type="predicted"/>
<gene>
    <name evidence="2" type="ORF">IQ266_14245</name>
</gene>